<proteinExistence type="predicted"/>
<dbReference type="PROSITE" id="PS51007">
    <property type="entry name" value="CYTC"/>
    <property type="match status" value="2"/>
</dbReference>
<dbReference type="InterPro" id="IPR009056">
    <property type="entry name" value="Cyt_c-like_dom"/>
</dbReference>
<dbReference type="Proteomes" id="UP001561046">
    <property type="component" value="Unassembled WGS sequence"/>
</dbReference>
<dbReference type="InterPro" id="IPR051395">
    <property type="entry name" value="Cytochrome_c_Peroxidase/MauG"/>
</dbReference>
<dbReference type="EMBL" id="JBFYGN010000031">
    <property type="protein sequence ID" value="MEX8195051.1"/>
    <property type="molecule type" value="Genomic_DNA"/>
</dbReference>
<evidence type="ECO:0000256" key="7">
    <source>
        <dbReference type="PROSITE-ProRule" id="PRU00433"/>
    </source>
</evidence>
<evidence type="ECO:0000313" key="10">
    <source>
        <dbReference type="Proteomes" id="UP001561046"/>
    </source>
</evidence>
<evidence type="ECO:0000259" key="8">
    <source>
        <dbReference type="PROSITE" id="PS51007"/>
    </source>
</evidence>
<dbReference type="SUPFAM" id="SSF46626">
    <property type="entry name" value="Cytochrome c"/>
    <property type="match status" value="2"/>
</dbReference>
<evidence type="ECO:0000256" key="3">
    <source>
        <dbReference type="ARBA" id="ARBA00022723"/>
    </source>
</evidence>
<keyword evidence="10" id="KW-1185">Reference proteome</keyword>
<evidence type="ECO:0000256" key="4">
    <source>
        <dbReference type="ARBA" id="ARBA00022729"/>
    </source>
</evidence>
<keyword evidence="9" id="KW-0575">Peroxidase</keyword>
<keyword evidence="2 7" id="KW-0349">Heme</keyword>
<evidence type="ECO:0000313" key="9">
    <source>
        <dbReference type="EMBL" id="MEX8195051.1"/>
    </source>
</evidence>
<feature type="domain" description="Cytochrome c" evidence="8">
    <location>
        <begin position="1"/>
        <end position="118"/>
    </location>
</feature>
<dbReference type="Gene3D" id="1.10.760.10">
    <property type="entry name" value="Cytochrome c-like domain"/>
    <property type="match status" value="2"/>
</dbReference>
<feature type="domain" description="Cytochrome c" evidence="8">
    <location>
        <begin position="176"/>
        <end position="353"/>
    </location>
</feature>
<keyword evidence="5" id="KW-0560">Oxidoreductase</keyword>
<dbReference type="PANTHER" id="PTHR30600">
    <property type="entry name" value="CYTOCHROME C PEROXIDASE-RELATED"/>
    <property type="match status" value="1"/>
</dbReference>
<keyword evidence="3 7" id="KW-0479">Metal-binding</keyword>
<evidence type="ECO:0000256" key="5">
    <source>
        <dbReference type="ARBA" id="ARBA00023002"/>
    </source>
</evidence>
<dbReference type="PANTHER" id="PTHR30600:SF10">
    <property type="entry name" value="BLL6722 PROTEIN"/>
    <property type="match status" value="1"/>
</dbReference>
<dbReference type="GO" id="GO:0004601">
    <property type="term" value="F:peroxidase activity"/>
    <property type="evidence" value="ECO:0007669"/>
    <property type="project" value="UniProtKB-KW"/>
</dbReference>
<keyword evidence="4" id="KW-0732">Signal</keyword>
<name>A0ABV4A1E5_9BURK</name>
<dbReference type="Pfam" id="PF03150">
    <property type="entry name" value="CCP_MauG"/>
    <property type="match status" value="1"/>
</dbReference>
<comment type="subcellular location">
    <subcellularLocation>
        <location evidence="1">Cell envelope</location>
    </subcellularLocation>
</comment>
<sequence>MAQLGQKIFHDPSLSASGRQSCASCHDAAFGHAQPNNLAAQLGGPLLDQQGGRQSPSIRYLATNKAFYFAKDGTPTGGFFWDGRAGSLQDQAGQPFLNPVEMANGSKDEVIQRLAAAAYAAEFRQVFGDGIMGNAEAAFQRVTLALQQYQLEDPQFRPFSSKYDAFLLGKIPRLSDQEMRGLALFNNPGKGNCLACHPSARGSDGSLPLFTDFSYDSLGVPRNPELRQNSDPAFFDLGLCARVGDDLAQRKDLCGLFKVPSLRNVALRQSLFHNGRFKTLKDALSFYVQRDTSPEKWYPANADGSVNKFDDMPQEFHRNVNVAEVPYNRQPGDAPALSDSEVDDVIAFLRTLTDGYQP</sequence>
<evidence type="ECO:0000256" key="1">
    <source>
        <dbReference type="ARBA" id="ARBA00004196"/>
    </source>
</evidence>
<dbReference type="InterPro" id="IPR004852">
    <property type="entry name" value="Di-haem_cyt_c_peroxidsae"/>
</dbReference>
<reference evidence="9 10" key="1">
    <citation type="journal article" date="2013" name="Int. J. Syst. Evol. Microbiol.">
        <title>Comamonas guangdongensis sp. nov., isolated from subterranean forest sediment, and emended description of the genus Comamonas.</title>
        <authorList>
            <person name="Zhang J."/>
            <person name="Wang Y."/>
            <person name="Zhou S."/>
            <person name="Wu C."/>
            <person name="He J."/>
            <person name="Li F."/>
        </authorList>
    </citation>
    <scope>NUCLEOTIDE SEQUENCE [LARGE SCALE GENOMIC DNA]</scope>
    <source>
        <strain evidence="9 10">CCTCC AB2011133</strain>
    </source>
</reference>
<organism evidence="9 10">
    <name type="scientific">Comamonas guangdongensis</name>
    <dbReference type="NCBI Taxonomy" id="510515"/>
    <lineage>
        <taxon>Bacteria</taxon>
        <taxon>Pseudomonadati</taxon>
        <taxon>Pseudomonadota</taxon>
        <taxon>Betaproteobacteria</taxon>
        <taxon>Burkholderiales</taxon>
        <taxon>Comamonadaceae</taxon>
        <taxon>Comamonas</taxon>
    </lineage>
</organism>
<protein>
    <submittedName>
        <fullName evidence="9">Cytochrome-c peroxidase</fullName>
    </submittedName>
</protein>
<dbReference type="InterPro" id="IPR036909">
    <property type="entry name" value="Cyt_c-like_dom_sf"/>
</dbReference>
<comment type="caution">
    <text evidence="9">The sequence shown here is derived from an EMBL/GenBank/DDBJ whole genome shotgun (WGS) entry which is preliminary data.</text>
</comment>
<gene>
    <name evidence="9" type="ORF">AB6724_19635</name>
</gene>
<evidence type="ECO:0000256" key="6">
    <source>
        <dbReference type="ARBA" id="ARBA00023004"/>
    </source>
</evidence>
<keyword evidence="6 7" id="KW-0408">Iron</keyword>
<evidence type="ECO:0000256" key="2">
    <source>
        <dbReference type="ARBA" id="ARBA00022617"/>
    </source>
</evidence>
<accession>A0ABV4A1E5</accession>
<dbReference type="RefSeq" id="WP_369340225.1">
    <property type="nucleotide sequence ID" value="NZ_JBFYGN010000031.1"/>
</dbReference>